<accession>A0AAV3ZIX3</accession>
<reference evidence="2 3" key="1">
    <citation type="journal article" date="2021" name="Elife">
        <title>Chloroplast acquisition without the gene transfer in kleptoplastic sea slugs, Plakobranchus ocellatus.</title>
        <authorList>
            <person name="Maeda T."/>
            <person name="Takahashi S."/>
            <person name="Yoshida T."/>
            <person name="Shimamura S."/>
            <person name="Takaki Y."/>
            <person name="Nagai Y."/>
            <person name="Toyoda A."/>
            <person name="Suzuki Y."/>
            <person name="Arimoto A."/>
            <person name="Ishii H."/>
            <person name="Satoh N."/>
            <person name="Nishiyama T."/>
            <person name="Hasebe M."/>
            <person name="Maruyama T."/>
            <person name="Minagawa J."/>
            <person name="Obokata J."/>
            <person name="Shigenobu S."/>
        </authorList>
    </citation>
    <scope>NUCLEOTIDE SEQUENCE [LARGE SCALE GENOMIC DNA]</scope>
</reference>
<proteinExistence type="predicted"/>
<evidence type="ECO:0000313" key="3">
    <source>
        <dbReference type="Proteomes" id="UP000735302"/>
    </source>
</evidence>
<feature type="region of interest" description="Disordered" evidence="1">
    <location>
        <begin position="39"/>
        <end position="122"/>
    </location>
</feature>
<sequence>MAKLYNLPSFHPIGPCFLSLMLWDSPSFPLQLCSIPVTPRSGRDAEDRSETSSQTATAHTASHVYVPTALETRQPSKPPQGSQSKFQGVKISSDLDTDTEVDAGIFGSSRKPSDNFDFDFYD</sequence>
<keyword evidence="3" id="KW-1185">Reference proteome</keyword>
<name>A0AAV3ZIX3_9GAST</name>
<feature type="compositionally biased region" description="Polar residues" evidence="1">
    <location>
        <begin position="71"/>
        <end position="86"/>
    </location>
</feature>
<gene>
    <name evidence="2" type="ORF">PoB_002101500</name>
</gene>
<evidence type="ECO:0000313" key="2">
    <source>
        <dbReference type="EMBL" id="GFN94509.1"/>
    </source>
</evidence>
<dbReference type="AlphaFoldDB" id="A0AAV3ZIX3"/>
<comment type="caution">
    <text evidence="2">The sequence shown here is derived from an EMBL/GenBank/DDBJ whole genome shotgun (WGS) entry which is preliminary data.</text>
</comment>
<feature type="compositionally biased region" description="Basic and acidic residues" evidence="1">
    <location>
        <begin position="41"/>
        <end position="50"/>
    </location>
</feature>
<organism evidence="2 3">
    <name type="scientific">Plakobranchus ocellatus</name>
    <dbReference type="NCBI Taxonomy" id="259542"/>
    <lineage>
        <taxon>Eukaryota</taxon>
        <taxon>Metazoa</taxon>
        <taxon>Spiralia</taxon>
        <taxon>Lophotrochozoa</taxon>
        <taxon>Mollusca</taxon>
        <taxon>Gastropoda</taxon>
        <taxon>Heterobranchia</taxon>
        <taxon>Euthyneura</taxon>
        <taxon>Panpulmonata</taxon>
        <taxon>Sacoglossa</taxon>
        <taxon>Placobranchoidea</taxon>
        <taxon>Plakobranchidae</taxon>
        <taxon>Plakobranchus</taxon>
    </lineage>
</organism>
<protein>
    <submittedName>
        <fullName evidence="2">Uncharacterized protein</fullName>
    </submittedName>
</protein>
<feature type="compositionally biased region" description="Low complexity" evidence="1">
    <location>
        <begin position="51"/>
        <end position="62"/>
    </location>
</feature>
<dbReference type="EMBL" id="BLXT01002457">
    <property type="protein sequence ID" value="GFN94509.1"/>
    <property type="molecule type" value="Genomic_DNA"/>
</dbReference>
<dbReference type="Proteomes" id="UP000735302">
    <property type="component" value="Unassembled WGS sequence"/>
</dbReference>
<evidence type="ECO:0000256" key="1">
    <source>
        <dbReference type="SAM" id="MobiDB-lite"/>
    </source>
</evidence>